<proteinExistence type="predicted"/>
<sequence>MNIIQLVPHLPPLATGIGDYSVEIARKLLENQNIFTHFITYELWFSEYVKEHPYIDQFPVKRLKEHGSDHFLSLLPDKFEGVILHYNFVERQETALWLLHNLRIARKKHNFKLVVMFHELTTSFKRKGLNLPAPKHIFSCLSTGMMADSIVTNNSISQTYLSKWLRRKVFCLPNFSNIGEPSHIPSLSERNRTIIVFGSKSRRSVYQKFSQELSECCKILEIEKIYDIGPSCGVSFSDLPEMPIVEMGIQQQEVISELMLTSFAGFVDYSHSLGKLGKSTIFAAYCSHGLLPINSVDNCSQFDGLEVNKNYVLPSKQLQSLNFQQLDEIANNAHKWYGKHSLDKVVEIFASCLCDNKV</sequence>
<dbReference type="RefSeq" id="WP_254014315.1">
    <property type="nucleotide sequence ID" value="NZ_JAMZMM010000353.1"/>
</dbReference>
<evidence type="ECO:0000313" key="1">
    <source>
        <dbReference type="EMBL" id="MCP2731578.1"/>
    </source>
</evidence>
<gene>
    <name evidence="1" type="ORF">NJ959_24425</name>
</gene>
<evidence type="ECO:0008006" key="3">
    <source>
        <dbReference type="Google" id="ProtNLM"/>
    </source>
</evidence>
<accession>A0AAE3KRE1</accession>
<comment type="caution">
    <text evidence="1">The sequence shown here is derived from an EMBL/GenBank/DDBJ whole genome shotgun (WGS) entry which is preliminary data.</text>
</comment>
<name>A0AAE3KRE1_9CYAN</name>
<dbReference type="Proteomes" id="UP001204953">
    <property type="component" value="Unassembled WGS sequence"/>
</dbReference>
<keyword evidence="2" id="KW-1185">Reference proteome</keyword>
<dbReference type="AlphaFoldDB" id="A0AAE3KRE1"/>
<reference evidence="1" key="1">
    <citation type="submission" date="2022-06" db="EMBL/GenBank/DDBJ databases">
        <title>New cyanobacteria of genus Symplocastrum in benthos of Lake Baikal.</title>
        <authorList>
            <person name="Sorokovikova E."/>
            <person name="Tikhonova I."/>
            <person name="Krasnopeev A."/>
            <person name="Evseev P."/>
            <person name="Gladkikh A."/>
            <person name="Belykh O."/>
        </authorList>
    </citation>
    <scope>NUCLEOTIDE SEQUENCE</scope>
    <source>
        <strain evidence="1">BBK-W-15</strain>
    </source>
</reference>
<organism evidence="1 2">
    <name type="scientific">Limnofasciculus baicalensis BBK-W-15</name>
    <dbReference type="NCBI Taxonomy" id="2699891"/>
    <lineage>
        <taxon>Bacteria</taxon>
        <taxon>Bacillati</taxon>
        <taxon>Cyanobacteriota</taxon>
        <taxon>Cyanophyceae</taxon>
        <taxon>Coleofasciculales</taxon>
        <taxon>Coleofasciculaceae</taxon>
        <taxon>Limnofasciculus</taxon>
        <taxon>Limnofasciculus baicalensis</taxon>
    </lineage>
</organism>
<protein>
    <recommendedName>
        <fullName evidence="3">Glycosyltransferase family 1 protein</fullName>
    </recommendedName>
</protein>
<dbReference type="SUPFAM" id="SSF53756">
    <property type="entry name" value="UDP-Glycosyltransferase/glycogen phosphorylase"/>
    <property type="match status" value="1"/>
</dbReference>
<evidence type="ECO:0000313" key="2">
    <source>
        <dbReference type="Proteomes" id="UP001204953"/>
    </source>
</evidence>
<dbReference type="EMBL" id="JAMZMM010000353">
    <property type="protein sequence ID" value="MCP2731578.1"/>
    <property type="molecule type" value="Genomic_DNA"/>
</dbReference>